<gene>
    <name evidence="1" type="ORF">SteCoe_34957</name>
</gene>
<evidence type="ECO:0000313" key="1">
    <source>
        <dbReference type="EMBL" id="OMJ67790.1"/>
    </source>
</evidence>
<protein>
    <submittedName>
        <fullName evidence="1">Uncharacterized protein</fullName>
    </submittedName>
</protein>
<dbReference type="NCBIfam" id="TIGR01571">
    <property type="entry name" value="A_thal_Cys_rich"/>
    <property type="match status" value="1"/>
</dbReference>
<dbReference type="OrthoDB" id="1045822at2759"/>
<comment type="caution">
    <text evidence="1">The sequence shown here is derived from an EMBL/GenBank/DDBJ whole genome shotgun (WGS) entry which is preliminary data.</text>
</comment>
<reference evidence="1 2" key="1">
    <citation type="submission" date="2016-11" db="EMBL/GenBank/DDBJ databases">
        <title>The macronuclear genome of Stentor coeruleus: a giant cell with tiny introns.</title>
        <authorList>
            <person name="Slabodnick M."/>
            <person name="Ruby J.G."/>
            <person name="Reiff S.B."/>
            <person name="Swart E.C."/>
            <person name="Gosai S."/>
            <person name="Prabakaran S."/>
            <person name="Witkowska E."/>
            <person name="Larue G.E."/>
            <person name="Fisher S."/>
            <person name="Freeman R.M."/>
            <person name="Gunawardena J."/>
            <person name="Chu W."/>
            <person name="Stover N.A."/>
            <person name="Gregory B.D."/>
            <person name="Nowacki M."/>
            <person name="Derisi J."/>
            <person name="Roy S.W."/>
            <person name="Marshall W.F."/>
            <person name="Sood P."/>
        </authorList>
    </citation>
    <scope>NUCLEOTIDE SEQUENCE [LARGE SCALE GENOMIC DNA]</scope>
    <source>
        <strain evidence="1">WM001</strain>
    </source>
</reference>
<dbReference type="InterPro" id="IPR006461">
    <property type="entry name" value="PLAC_motif_containing"/>
</dbReference>
<dbReference type="Proteomes" id="UP000187209">
    <property type="component" value="Unassembled WGS sequence"/>
</dbReference>
<organism evidence="1 2">
    <name type="scientific">Stentor coeruleus</name>
    <dbReference type="NCBI Taxonomy" id="5963"/>
    <lineage>
        <taxon>Eukaryota</taxon>
        <taxon>Sar</taxon>
        <taxon>Alveolata</taxon>
        <taxon>Ciliophora</taxon>
        <taxon>Postciliodesmatophora</taxon>
        <taxon>Heterotrichea</taxon>
        <taxon>Heterotrichida</taxon>
        <taxon>Stentoridae</taxon>
        <taxon>Stentor</taxon>
    </lineage>
</organism>
<dbReference type="Pfam" id="PF04749">
    <property type="entry name" value="PLAC8"/>
    <property type="match status" value="1"/>
</dbReference>
<accession>A0A1R2ATR2</accession>
<evidence type="ECO:0000313" key="2">
    <source>
        <dbReference type="Proteomes" id="UP000187209"/>
    </source>
</evidence>
<dbReference type="PANTHER" id="PTHR15907">
    <property type="entry name" value="DUF614 FAMILY PROTEIN-RELATED"/>
    <property type="match status" value="1"/>
</dbReference>
<keyword evidence="2" id="KW-1185">Reference proteome</keyword>
<sequence length="136" mass="15110">MGDHHHKSSWEAHLCGCCDDYCLCYVTCTNVITMDFLQMIAVDMVTDEGVCSTCCLNFWLLTIGHALNRGRLRASLNIKGDCCTDCLIWWCCPLCAVIQEYKEAKLSKKRAVAAAQNNQTAFIMPPGAAVIIHPHV</sequence>
<proteinExistence type="predicted"/>
<dbReference type="EMBL" id="MPUH01001436">
    <property type="protein sequence ID" value="OMJ67790.1"/>
    <property type="molecule type" value="Genomic_DNA"/>
</dbReference>
<dbReference type="AlphaFoldDB" id="A0A1R2ATR2"/>
<name>A0A1R2ATR2_9CILI</name>